<dbReference type="HOGENOM" id="CLU_028885_3_0_3"/>
<dbReference type="GO" id="GO:0006313">
    <property type="term" value="P:DNA transposition"/>
    <property type="evidence" value="ECO:0000318"/>
    <property type="project" value="GO_Central"/>
</dbReference>
<evidence type="ECO:0000313" key="4">
    <source>
        <dbReference type="EMBL" id="BAC88547.1"/>
    </source>
</evidence>
<dbReference type="Proteomes" id="UP000000557">
    <property type="component" value="Chromosome"/>
</dbReference>
<dbReference type="Pfam" id="PF05598">
    <property type="entry name" value="DUF772"/>
    <property type="match status" value="1"/>
</dbReference>
<dbReference type="EMBL" id="BA000045">
    <property type="protein sequence ID" value="BAC88092.1"/>
    <property type="molecule type" value="Genomic_DNA"/>
</dbReference>
<evidence type="ECO:0000259" key="2">
    <source>
        <dbReference type="Pfam" id="PF13751"/>
    </source>
</evidence>
<dbReference type="InterPro" id="IPR047629">
    <property type="entry name" value="IS1182_transpos"/>
</dbReference>
<evidence type="ECO:0000313" key="3">
    <source>
        <dbReference type="EMBL" id="BAC88092.1"/>
    </source>
</evidence>
<dbReference type="KEGG" id="gvi:gll0606"/>
<evidence type="ECO:0000259" key="1">
    <source>
        <dbReference type="Pfam" id="PF05598"/>
    </source>
</evidence>
<dbReference type="EMBL" id="BA000045">
    <property type="protein sequence ID" value="BAC88547.1"/>
    <property type="molecule type" value="Genomic_DNA"/>
</dbReference>
<dbReference type="EnsemblBacteria" id="BAC91777">
    <property type="protein sequence ID" value="BAC91777"/>
    <property type="gene ID" value="BAC91777"/>
</dbReference>
<feature type="domain" description="Transposase DDE" evidence="2">
    <location>
        <begin position="415"/>
        <end position="510"/>
    </location>
</feature>
<dbReference type="EnsemblBacteria" id="BAC88092">
    <property type="protein sequence ID" value="BAC88092"/>
    <property type="gene ID" value="BAC88092"/>
</dbReference>
<dbReference type="PANTHER" id="PTHR35604:SF2">
    <property type="entry name" value="TRANSPOSASE INSH FOR INSERTION SEQUENCE ELEMENT IS5A-RELATED"/>
    <property type="match status" value="1"/>
</dbReference>
<dbReference type="EMBL" id="BA000045">
    <property type="protein sequence ID" value="BAC92263.1"/>
    <property type="molecule type" value="Genomic_DNA"/>
</dbReference>
<dbReference type="PATRIC" id="fig|251221.4.peg.152"/>
<dbReference type="STRING" id="251221.gene:10757620"/>
<evidence type="ECO:0000313" key="5">
    <source>
        <dbReference type="EMBL" id="BAC90925.1"/>
    </source>
</evidence>
<dbReference type="KEGG" id="gvi:gll0151"/>
<dbReference type="KEGG" id="gvi:glr4322"/>
<dbReference type="OrthoDB" id="4334464at2"/>
<protein>
    <submittedName>
        <fullName evidence="3">Gll0151 protein</fullName>
    </submittedName>
    <submittedName>
        <fullName evidence="4">Gll0606 protein</fullName>
    </submittedName>
    <submittedName>
        <fullName evidence="5">Gll2984 protein</fullName>
    </submittedName>
    <submittedName>
        <fullName evidence="6">Gll3836 protein</fullName>
    </submittedName>
    <submittedName>
        <fullName evidence="7">Glr4322 protein</fullName>
    </submittedName>
</protein>
<evidence type="ECO:0000313" key="8">
    <source>
        <dbReference type="Proteomes" id="UP000000557"/>
    </source>
</evidence>
<sequence>MQPSVWQPPVEPSPAEQAILKRIRRAKLFVFLRRIRHQLFDAAFQSELAGIYKDSPCGQPPIPPAQLALATVLQAYTGISDDETIEVLTMDRRWQMVLDCLDCEEAPFGKATLIRFRQALIAHGLDRRLIERTIELATSDGGFGSRALRAALDSSPLWGAGRVEDSFNLLGHAMRKALRIMVCQTGVGLAQWAEQTGTTLVAGSSLKAALDIDWSQPDECAEALGRLLGALESLESYLDGQTQPPQAGVARCLQAAEQVHQQDVQLNSRGQFVLRRGVSRERRISIEDPAMRHGRKSRAVRIDGYKRHVLKDIDSGLVRAVGITAANRPEAAVTRDIEADLEPQRVKLIELHIDRAYLSSEWVRLRPEDLRIYCKAWPVRNGPYFQKTAFVLDWEAMRIRCPQGVTQPFEVGGKVRFPAARCRRCPLQERCTTSPKGRSVSIHPDELLLVELRERQQTKEGRAKLRERVSVEHSLAHIGQWQGRRARYLGVRKNLFDLRRVAVVHNLHVLARQEAAGRSQAA</sequence>
<proteinExistence type="predicted"/>
<gene>
    <name evidence="3" type="ordered locus">gll0151</name>
    <name evidence="4" type="ordered locus">gll0606</name>
    <name evidence="5" type="ordered locus">gll2984</name>
    <name evidence="6" type="ordered locus">gll3836</name>
    <name evidence="7" type="ordered locus">glr4322</name>
</gene>
<dbReference type="PANTHER" id="PTHR35604">
    <property type="entry name" value="TRANSPOSASE INSH FOR INSERTION SEQUENCE ELEMENT IS5A-RELATED"/>
    <property type="match status" value="1"/>
</dbReference>
<dbReference type="AlphaFoldDB" id="Q7M793"/>
<dbReference type="GO" id="GO:0005829">
    <property type="term" value="C:cytosol"/>
    <property type="evidence" value="ECO:0000318"/>
    <property type="project" value="GO_Central"/>
</dbReference>
<evidence type="ECO:0000313" key="6">
    <source>
        <dbReference type="EMBL" id="BAC91777.1"/>
    </source>
</evidence>
<dbReference type="EMBL" id="BA000045">
    <property type="protein sequence ID" value="BAC90925.1"/>
    <property type="molecule type" value="Genomic_DNA"/>
</dbReference>
<evidence type="ECO:0000313" key="7">
    <source>
        <dbReference type="EMBL" id="BAC92263.1"/>
    </source>
</evidence>
<dbReference type="KEGG" id="gvi:gll2984"/>
<organism evidence="3 8">
    <name type="scientific">Gloeobacter violaceus (strain ATCC 29082 / PCC 7421)</name>
    <dbReference type="NCBI Taxonomy" id="251221"/>
    <lineage>
        <taxon>Bacteria</taxon>
        <taxon>Bacillati</taxon>
        <taxon>Cyanobacteriota</taxon>
        <taxon>Cyanophyceae</taxon>
        <taxon>Gloeobacterales</taxon>
        <taxon>Gloeobacteraceae</taxon>
        <taxon>Gloeobacter</taxon>
    </lineage>
</organism>
<feature type="domain" description="Transposase InsH N-terminal" evidence="1">
    <location>
        <begin position="31"/>
        <end position="118"/>
    </location>
</feature>
<dbReference type="EnsemblBacteria" id="BAC92263">
    <property type="protein sequence ID" value="BAC92263"/>
    <property type="gene ID" value="BAC92263"/>
</dbReference>
<reference evidence="3 8" key="1">
    <citation type="journal article" date="2003" name="DNA Res.">
        <title>Complete genome structure of Gloeobacter violaceus PCC 7421, a cyanobacterium that lacks thylakoids.</title>
        <authorList>
            <person name="Nakamura Y."/>
            <person name="Kaneko T."/>
            <person name="Sato S."/>
            <person name="Mimuro M."/>
            <person name="Miyashita H."/>
            <person name="Tsuchiya T."/>
            <person name="Sasamoto S."/>
            <person name="Watanabe A."/>
            <person name="Kawashima K."/>
            <person name="Kishida Y."/>
            <person name="Kiyokawa C."/>
            <person name="Kohara M."/>
            <person name="Matsumoto M."/>
            <person name="Matsuno A."/>
            <person name="Nakazaki N."/>
            <person name="Shimpo S."/>
            <person name="Takeuchi C."/>
            <person name="Yamada M."/>
            <person name="Tabata S."/>
        </authorList>
    </citation>
    <scope>NUCLEOTIDE SEQUENCE [LARGE SCALE GENOMIC DNA]</scope>
    <source>
        <strain evidence="8">ATCC 29082 / PCC 7421</strain>
        <strain evidence="3">PCC 7421</strain>
    </source>
</reference>
<dbReference type="eggNOG" id="COG3039">
    <property type="taxonomic scope" value="Bacteria"/>
</dbReference>
<name>Q7M793_GLOVI</name>
<reference evidence="3" key="2">
    <citation type="journal article" date="2003" name="DNA Res.">
        <title>Complete genome structure of Gloeobacter violaceus PCC 7421, a cyanobacterium that lacks thylakoids (supplement).</title>
        <authorList>
            <person name="Nakamura Y."/>
            <person name="Kaneko T."/>
            <person name="Sato S."/>
            <person name="Mimuro M."/>
            <person name="Miyashita H."/>
            <person name="Tsuchiya T."/>
            <person name="Sasamoto S."/>
            <person name="Watanabe A."/>
            <person name="Kawashima K."/>
            <person name="Kishida Y."/>
            <person name="Kiyokawa C."/>
            <person name="Kohara M."/>
            <person name="Matsumoto M."/>
            <person name="Matsuno A."/>
            <person name="Nakazaki N."/>
            <person name="Shimpo S."/>
            <person name="Takeuchi C."/>
            <person name="Yamada M."/>
            <person name="Tabata S."/>
        </authorList>
    </citation>
    <scope>NUCLEOTIDE SEQUENCE</scope>
    <source>
        <strain evidence="3">PCC 7421</strain>
    </source>
</reference>
<dbReference type="InParanoid" id="Q7M793"/>
<dbReference type="GO" id="GO:0004803">
    <property type="term" value="F:transposase activity"/>
    <property type="evidence" value="ECO:0000318"/>
    <property type="project" value="GO_Central"/>
</dbReference>
<dbReference type="NCBIfam" id="NF033551">
    <property type="entry name" value="transpos_IS1182"/>
    <property type="match status" value="1"/>
</dbReference>
<dbReference type="RefSeq" id="WP_011140155.1">
    <property type="nucleotide sequence ID" value="NC_005125.1"/>
</dbReference>
<dbReference type="InterPro" id="IPR025668">
    <property type="entry name" value="Tnp_DDE_dom"/>
</dbReference>
<dbReference type="KEGG" id="gvi:gll3836"/>
<dbReference type="EnsemblBacteria" id="BAC90925">
    <property type="protein sequence ID" value="BAC90925"/>
    <property type="gene ID" value="BAC90925"/>
</dbReference>
<keyword evidence="8" id="KW-1185">Reference proteome</keyword>
<dbReference type="Pfam" id="PF13751">
    <property type="entry name" value="DDE_Tnp_1_6"/>
    <property type="match status" value="1"/>
</dbReference>
<accession>Q7M793</accession>
<dbReference type="EnsemblBacteria" id="BAC88547">
    <property type="protein sequence ID" value="BAC88547"/>
    <property type="gene ID" value="BAC88547"/>
</dbReference>
<dbReference type="InterPro" id="IPR008490">
    <property type="entry name" value="Transposase_InsH_N"/>
</dbReference>
<dbReference type="EMBL" id="BA000045">
    <property type="protein sequence ID" value="BAC91777.1"/>
    <property type="molecule type" value="Genomic_DNA"/>
</dbReference>